<gene>
    <name evidence="1" type="ORF">GCM10011496_20910</name>
</gene>
<reference evidence="1" key="1">
    <citation type="journal article" date="2014" name="Int. J. Syst. Evol. Microbiol.">
        <title>Complete genome sequence of Corynebacterium casei LMG S-19264T (=DSM 44701T), isolated from a smear-ripened cheese.</title>
        <authorList>
            <consortium name="US DOE Joint Genome Institute (JGI-PGF)"/>
            <person name="Walter F."/>
            <person name="Albersmeier A."/>
            <person name="Kalinowski J."/>
            <person name="Ruckert C."/>
        </authorList>
    </citation>
    <scope>NUCLEOTIDE SEQUENCE</scope>
    <source>
        <strain evidence="1">CGMCC 1.15322</strain>
    </source>
</reference>
<reference evidence="1" key="2">
    <citation type="submission" date="2020-09" db="EMBL/GenBank/DDBJ databases">
        <authorList>
            <person name="Sun Q."/>
            <person name="Zhou Y."/>
        </authorList>
    </citation>
    <scope>NUCLEOTIDE SEQUENCE</scope>
    <source>
        <strain evidence="1">CGMCC 1.15322</strain>
    </source>
</reference>
<dbReference type="AlphaFoldDB" id="A0A916WI81"/>
<comment type="caution">
    <text evidence="1">The sequence shown here is derived from an EMBL/GenBank/DDBJ whole genome shotgun (WGS) entry which is preliminary data.</text>
</comment>
<name>A0A916WI81_9BURK</name>
<proteinExistence type="predicted"/>
<keyword evidence="2" id="KW-1185">Reference proteome</keyword>
<organism evidence="1 2">
    <name type="scientific">Polaromonas eurypsychrophila</name>
    <dbReference type="NCBI Taxonomy" id="1614635"/>
    <lineage>
        <taxon>Bacteria</taxon>
        <taxon>Pseudomonadati</taxon>
        <taxon>Pseudomonadota</taxon>
        <taxon>Betaproteobacteria</taxon>
        <taxon>Burkholderiales</taxon>
        <taxon>Comamonadaceae</taxon>
        <taxon>Polaromonas</taxon>
    </lineage>
</organism>
<evidence type="ECO:0000313" key="1">
    <source>
        <dbReference type="EMBL" id="GGA99680.1"/>
    </source>
</evidence>
<evidence type="ECO:0008006" key="3">
    <source>
        <dbReference type="Google" id="ProtNLM"/>
    </source>
</evidence>
<dbReference type="Proteomes" id="UP000620596">
    <property type="component" value="Unassembled WGS sequence"/>
</dbReference>
<dbReference type="EMBL" id="BMIG01000006">
    <property type="protein sequence ID" value="GGA99680.1"/>
    <property type="molecule type" value="Genomic_DNA"/>
</dbReference>
<sequence length="57" mass="6321">MKYSGFDLINGDGASRKFVHKEAKVKVFIHKPHPGNVVKAYAQEDLLQGLRNAGVIK</sequence>
<evidence type="ECO:0000313" key="2">
    <source>
        <dbReference type="Proteomes" id="UP000620596"/>
    </source>
</evidence>
<protein>
    <recommendedName>
        <fullName evidence="3">HicA protein</fullName>
    </recommendedName>
</protein>
<accession>A0A916WI81</accession>